<evidence type="ECO:0000313" key="2">
    <source>
        <dbReference type="EMBL" id="KKT81916.1"/>
    </source>
</evidence>
<evidence type="ECO:0000256" key="1">
    <source>
        <dbReference type="SAM" id="MobiDB-lite"/>
    </source>
</evidence>
<name>A0A0G1KDW3_9BACT</name>
<feature type="compositionally biased region" description="Acidic residues" evidence="1">
    <location>
        <begin position="39"/>
        <end position="51"/>
    </location>
</feature>
<comment type="caution">
    <text evidence="2">The sequence shown here is derived from an EMBL/GenBank/DDBJ whole genome shotgun (WGS) entry which is preliminary data.</text>
</comment>
<proteinExistence type="predicted"/>
<evidence type="ECO:0000313" key="3">
    <source>
        <dbReference type="Proteomes" id="UP000034032"/>
    </source>
</evidence>
<dbReference type="Proteomes" id="UP000034032">
    <property type="component" value="Unassembled WGS sequence"/>
</dbReference>
<organism evidence="2 3">
    <name type="scientific">Candidatus Yanofskybacteria bacterium GW2011_GWA2_44_9</name>
    <dbReference type="NCBI Taxonomy" id="1619025"/>
    <lineage>
        <taxon>Bacteria</taxon>
        <taxon>Candidatus Yanofskyibacteriota</taxon>
    </lineage>
</organism>
<sequence>MGRTYEELEEWYRNILIGNPKDSNDSSPVQSKETMPREGDEDSDQPNPEDN</sequence>
<reference evidence="2 3" key="1">
    <citation type="journal article" date="2015" name="Nature">
        <title>rRNA introns, odd ribosomes, and small enigmatic genomes across a large radiation of phyla.</title>
        <authorList>
            <person name="Brown C.T."/>
            <person name="Hug L.A."/>
            <person name="Thomas B.C."/>
            <person name="Sharon I."/>
            <person name="Castelle C.J."/>
            <person name="Singh A."/>
            <person name="Wilkins M.J."/>
            <person name="Williams K.H."/>
            <person name="Banfield J.F."/>
        </authorList>
    </citation>
    <scope>NUCLEOTIDE SEQUENCE [LARGE SCALE GENOMIC DNA]</scope>
</reference>
<gene>
    <name evidence="2" type="ORF">UW79_C0013G0043</name>
</gene>
<feature type="region of interest" description="Disordered" evidence="1">
    <location>
        <begin position="17"/>
        <end position="51"/>
    </location>
</feature>
<protein>
    <submittedName>
        <fullName evidence="2">Uncharacterized protein</fullName>
    </submittedName>
</protein>
<dbReference type="EMBL" id="LCJR01000013">
    <property type="protein sequence ID" value="KKT81916.1"/>
    <property type="molecule type" value="Genomic_DNA"/>
</dbReference>
<dbReference type="AlphaFoldDB" id="A0A0G1KDW3"/>
<accession>A0A0G1KDW3</accession>